<keyword evidence="2" id="KW-0238">DNA-binding</keyword>
<evidence type="ECO:0000313" key="6">
    <source>
        <dbReference type="Proteomes" id="UP000602087"/>
    </source>
</evidence>
<dbReference type="SMART" id="SM00354">
    <property type="entry name" value="HTH_LACI"/>
    <property type="match status" value="1"/>
</dbReference>
<dbReference type="InterPro" id="IPR010982">
    <property type="entry name" value="Lambda_DNA-bd_dom_sf"/>
</dbReference>
<dbReference type="InterPro" id="IPR046335">
    <property type="entry name" value="LacI/GalR-like_sensor"/>
</dbReference>
<gene>
    <name evidence="5" type="ORF">JAV76_13070</name>
</gene>
<dbReference type="PANTHER" id="PTHR30146">
    <property type="entry name" value="LACI-RELATED TRANSCRIPTIONAL REPRESSOR"/>
    <property type="match status" value="1"/>
</dbReference>
<dbReference type="GO" id="GO:0003700">
    <property type="term" value="F:DNA-binding transcription factor activity"/>
    <property type="evidence" value="ECO:0007669"/>
    <property type="project" value="TreeGrafter"/>
</dbReference>
<evidence type="ECO:0000259" key="4">
    <source>
        <dbReference type="PROSITE" id="PS50932"/>
    </source>
</evidence>
<dbReference type="Pfam" id="PF13377">
    <property type="entry name" value="Peripla_BP_3"/>
    <property type="match status" value="1"/>
</dbReference>
<dbReference type="SUPFAM" id="SSF47413">
    <property type="entry name" value="lambda repressor-like DNA-binding domains"/>
    <property type="match status" value="1"/>
</dbReference>
<dbReference type="InterPro" id="IPR028082">
    <property type="entry name" value="Peripla_BP_I"/>
</dbReference>
<dbReference type="Pfam" id="PF00356">
    <property type="entry name" value="LacI"/>
    <property type="match status" value="1"/>
</dbReference>
<keyword evidence="3" id="KW-0804">Transcription</keyword>
<dbReference type="RefSeq" id="WP_198734511.1">
    <property type="nucleotide sequence ID" value="NZ_JAEINH010000012.1"/>
</dbReference>
<dbReference type="Gene3D" id="3.40.50.2300">
    <property type="match status" value="2"/>
</dbReference>
<dbReference type="InterPro" id="IPR000843">
    <property type="entry name" value="HTH_LacI"/>
</dbReference>
<keyword evidence="6" id="KW-1185">Reference proteome</keyword>
<dbReference type="AlphaFoldDB" id="A0A934IFD2"/>
<protein>
    <submittedName>
        <fullName evidence="5">Substrate-binding domain-containing protein</fullName>
    </submittedName>
</protein>
<comment type="caution">
    <text evidence="5">The sequence shown here is derived from an EMBL/GenBank/DDBJ whole genome shotgun (WGS) entry which is preliminary data.</text>
</comment>
<sequence length="344" mass="36782">MTTTTPRRRASISDVARLAAVSVGTVSNVLNRPDRVSPTTRERVLDAITQLQFIPNGSARQLRAGTITTVGAVVLDIGNPFFTEVARGVEDRLAEDDFTLMLASSDEDPARESRYLKLFEEHGVQGVLVVPSSDDLDPLLEMRARGVNVVLLDATSPVPDLSSAAVNDVAGGQLAAAHLIATGHTRIAFVNGPHSIRQCRDRYAGALRAFDAAGLDARDGLVEITAPSLNADGGEAAMLSLLADPAPRPTAVFCVNDLVALGVQRTLRREGIAMPTEMAVVGYDDVNFAGELATPLTSVRQPKHQLGYRAADLLLAQHEQGDRFHHEQVQFQPELVVRASSSPG</sequence>
<dbReference type="GO" id="GO:0000976">
    <property type="term" value="F:transcription cis-regulatory region binding"/>
    <property type="evidence" value="ECO:0007669"/>
    <property type="project" value="TreeGrafter"/>
</dbReference>
<dbReference type="Gene3D" id="1.10.260.40">
    <property type="entry name" value="lambda repressor-like DNA-binding domains"/>
    <property type="match status" value="1"/>
</dbReference>
<reference evidence="5" key="1">
    <citation type="submission" date="2020-12" db="EMBL/GenBank/DDBJ databases">
        <title>Sanguibacter suaedae sp. nov., isolated from Suaeda aralocaspica.</title>
        <authorList>
            <person name="Ma Q."/>
        </authorList>
    </citation>
    <scope>NUCLEOTIDE SEQUENCE</scope>
    <source>
        <strain evidence="5">YZGR15</strain>
    </source>
</reference>
<keyword evidence="1" id="KW-0805">Transcription regulation</keyword>
<dbReference type="SUPFAM" id="SSF53822">
    <property type="entry name" value="Periplasmic binding protein-like I"/>
    <property type="match status" value="1"/>
</dbReference>
<organism evidence="5 6">
    <name type="scientific">Sanguibacter suaedae</name>
    <dbReference type="NCBI Taxonomy" id="2795737"/>
    <lineage>
        <taxon>Bacteria</taxon>
        <taxon>Bacillati</taxon>
        <taxon>Actinomycetota</taxon>
        <taxon>Actinomycetes</taxon>
        <taxon>Micrococcales</taxon>
        <taxon>Sanguibacteraceae</taxon>
        <taxon>Sanguibacter</taxon>
    </lineage>
</organism>
<dbReference type="EMBL" id="JAEINH010000012">
    <property type="protein sequence ID" value="MBI9115944.1"/>
    <property type="molecule type" value="Genomic_DNA"/>
</dbReference>
<evidence type="ECO:0000256" key="2">
    <source>
        <dbReference type="ARBA" id="ARBA00023125"/>
    </source>
</evidence>
<dbReference type="CDD" id="cd06293">
    <property type="entry name" value="PBP1_LacI-like"/>
    <property type="match status" value="1"/>
</dbReference>
<dbReference type="PROSITE" id="PS00356">
    <property type="entry name" value="HTH_LACI_1"/>
    <property type="match status" value="1"/>
</dbReference>
<proteinExistence type="predicted"/>
<dbReference type="Proteomes" id="UP000602087">
    <property type="component" value="Unassembled WGS sequence"/>
</dbReference>
<evidence type="ECO:0000256" key="3">
    <source>
        <dbReference type="ARBA" id="ARBA00023163"/>
    </source>
</evidence>
<evidence type="ECO:0000313" key="5">
    <source>
        <dbReference type="EMBL" id="MBI9115944.1"/>
    </source>
</evidence>
<accession>A0A934IFD2</accession>
<dbReference type="PROSITE" id="PS50932">
    <property type="entry name" value="HTH_LACI_2"/>
    <property type="match status" value="1"/>
</dbReference>
<name>A0A934IFD2_9MICO</name>
<dbReference type="PANTHER" id="PTHR30146:SF109">
    <property type="entry name" value="HTH-TYPE TRANSCRIPTIONAL REGULATOR GALS"/>
    <property type="match status" value="1"/>
</dbReference>
<evidence type="ECO:0000256" key="1">
    <source>
        <dbReference type="ARBA" id="ARBA00023015"/>
    </source>
</evidence>
<feature type="domain" description="HTH lacI-type" evidence="4">
    <location>
        <begin position="10"/>
        <end position="64"/>
    </location>
</feature>
<dbReference type="CDD" id="cd01392">
    <property type="entry name" value="HTH_LacI"/>
    <property type="match status" value="1"/>
</dbReference>